<dbReference type="PANTHER" id="PTHR37694">
    <property type="entry name" value="SLR8022 PROTEIN"/>
    <property type="match status" value="1"/>
</dbReference>
<dbReference type="PATRIC" id="fig|1073353.3.peg.2433"/>
<dbReference type="Pfam" id="PF07883">
    <property type="entry name" value="Cupin_2"/>
    <property type="match status" value="1"/>
</dbReference>
<evidence type="ECO:0000313" key="3">
    <source>
        <dbReference type="Proteomes" id="UP000011782"/>
    </source>
</evidence>
<dbReference type="OrthoDB" id="1121052at2"/>
<organism evidence="2 3">
    <name type="scientific">Campylobacter showae CC57C</name>
    <dbReference type="NCBI Taxonomy" id="1073353"/>
    <lineage>
        <taxon>Bacteria</taxon>
        <taxon>Pseudomonadati</taxon>
        <taxon>Campylobacterota</taxon>
        <taxon>Epsilonproteobacteria</taxon>
        <taxon>Campylobacterales</taxon>
        <taxon>Campylobacteraceae</taxon>
        <taxon>Campylobacter</taxon>
    </lineage>
</organism>
<evidence type="ECO:0000259" key="1">
    <source>
        <dbReference type="Pfam" id="PF07883"/>
    </source>
</evidence>
<sequence>MSKIYNLNADTKVIAKSVVSKRIFDCENAHVDVFAFDTGEELDHEMLFCDSLAWVVEGGASLHYGDKQMCLGGEEACLIEKKVWRKLVFNEPTKYVSIDFKEDLMIDHLPKAAIFSLVDAVEYEEGKIVSKTLVKNESGSMSLLSFSKDQQLSTHAAPGDALLVALDGEMKLTIGDEHFDIKKGDTIVLPGKIPHGLKIPEKFKMLLIVTKDKM</sequence>
<name>M3HYX9_9BACT</name>
<feature type="domain" description="Cupin type-2" evidence="1">
    <location>
        <begin position="153"/>
        <end position="207"/>
    </location>
</feature>
<accession>M3HYX9</accession>
<proteinExistence type="predicted"/>
<dbReference type="STRING" id="1073353.H740_11397"/>
<dbReference type="InterPro" id="IPR011051">
    <property type="entry name" value="RmlC_Cupin_sf"/>
</dbReference>
<gene>
    <name evidence="2" type="ORF">H740_11397</name>
</gene>
<dbReference type="Gene3D" id="2.60.120.10">
    <property type="entry name" value="Jelly Rolls"/>
    <property type="match status" value="2"/>
</dbReference>
<reference evidence="2 3" key="1">
    <citation type="submission" date="2013-02" db="EMBL/GenBank/DDBJ databases">
        <title>Co-occurrence of anaerobic bacteria in colorectal carcinomas.</title>
        <authorList>
            <person name="Holt R.A."/>
            <person name="Warren R.L."/>
            <person name="Allen-Vercoe E."/>
            <person name="Pleasance S."/>
            <person name="Freeman D.J."/>
            <person name="Watson P."/>
            <person name="Moore R."/>
            <person name="Cochrane K."/>
        </authorList>
    </citation>
    <scope>NUCLEOTIDE SEQUENCE [LARGE SCALE GENOMIC DNA]</scope>
    <source>
        <strain evidence="2 3">CC57C</strain>
    </source>
</reference>
<dbReference type="AlphaFoldDB" id="M3HYX9"/>
<dbReference type="CDD" id="cd02230">
    <property type="entry name" value="cupin_HP0902-like"/>
    <property type="match status" value="1"/>
</dbReference>
<dbReference type="InterPro" id="IPR014710">
    <property type="entry name" value="RmlC-like_jellyroll"/>
</dbReference>
<comment type="caution">
    <text evidence="2">The sequence shown here is derived from an EMBL/GenBank/DDBJ whole genome shotgun (WGS) entry which is preliminary data.</text>
</comment>
<dbReference type="EMBL" id="AOTD01000265">
    <property type="protein sequence ID" value="EMG29519.1"/>
    <property type="molecule type" value="Genomic_DNA"/>
</dbReference>
<dbReference type="SUPFAM" id="SSF51182">
    <property type="entry name" value="RmlC-like cupins"/>
    <property type="match status" value="2"/>
</dbReference>
<dbReference type="Proteomes" id="UP000011782">
    <property type="component" value="Unassembled WGS sequence"/>
</dbReference>
<evidence type="ECO:0000313" key="2">
    <source>
        <dbReference type="EMBL" id="EMG29519.1"/>
    </source>
</evidence>
<dbReference type="RefSeq" id="WP_002953871.1">
    <property type="nucleotide sequence ID" value="NZ_AOTD01000265.1"/>
</dbReference>
<protein>
    <submittedName>
        <fullName evidence="2">Cupin 2 domain-containing protein</fullName>
    </submittedName>
</protein>
<dbReference type="InterPro" id="IPR013096">
    <property type="entry name" value="Cupin_2"/>
</dbReference>
<dbReference type="PANTHER" id="PTHR37694:SF1">
    <property type="entry name" value="SLR8022 PROTEIN"/>
    <property type="match status" value="1"/>
</dbReference>